<keyword evidence="2 5" id="KW-0812">Transmembrane</keyword>
<protein>
    <recommendedName>
        <fullName evidence="8">DUF4870 domain-containing protein</fullName>
    </recommendedName>
</protein>
<dbReference type="AlphaFoldDB" id="A0A1V2ZZU6"/>
<organism evidence="6 7">
    <name type="scientific">Thioalkalivibrio halophilus</name>
    <dbReference type="NCBI Taxonomy" id="252474"/>
    <lineage>
        <taxon>Bacteria</taxon>
        <taxon>Pseudomonadati</taxon>
        <taxon>Pseudomonadota</taxon>
        <taxon>Gammaproteobacteria</taxon>
        <taxon>Chromatiales</taxon>
        <taxon>Ectothiorhodospiraceae</taxon>
        <taxon>Thioalkalivibrio</taxon>
    </lineage>
</organism>
<sequence>METELANEPRTERTFVTIIYVLYFVGFFVAITALVGVIMAHVKRSDADAISETHLQYQIRTFWIGLLMAVLATLTAAIGIGLIIGLLFLVWVLVRCIKGVIRNSDDRAIEDPATWLW</sequence>
<feature type="transmembrane region" description="Helical" evidence="5">
    <location>
        <begin position="20"/>
        <end position="42"/>
    </location>
</feature>
<dbReference type="STRING" id="252474.B1A74_05020"/>
<dbReference type="EMBL" id="MUZR01000013">
    <property type="protein sequence ID" value="OOC10638.1"/>
    <property type="molecule type" value="Genomic_DNA"/>
</dbReference>
<evidence type="ECO:0008006" key="8">
    <source>
        <dbReference type="Google" id="ProtNLM"/>
    </source>
</evidence>
<keyword evidence="3 5" id="KW-1133">Transmembrane helix</keyword>
<comment type="subcellular location">
    <subcellularLocation>
        <location evidence="1">Membrane</location>
        <topology evidence="1">Multi-pass membrane protein</topology>
    </subcellularLocation>
</comment>
<evidence type="ECO:0000256" key="2">
    <source>
        <dbReference type="ARBA" id="ARBA00022692"/>
    </source>
</evidence>
<gene>
    <name evidence="6" type="ORF">B1A74_05020</name>
</gene>
<evidence type="ECO:0000313" key="7">
    <source>
        <dbReference type="Proteomes" id="UP000189177"/>
    </source>
</evidence>
<dbReference type="InterPro" id="IPR019109">
    <property type="entry name" value="MamF_MmsF"/>
</dbReference>
<dbReference type="Proteomes" id="UP000189177">
    <property type="component" value="Unassembled WGS sequence"/>
</dbReference>
<evidence type="ECO:0000256" key="5">
    <source>
        <dbReference type="SAM" id="Phobius"/>
    </source>
</evidence>
<reference evidence="6 7" key="1">
    <citation type="submission" date="2017-02" db="EMBL/GenBank/DDBJ databases">
        <title>Genomic diversity within the haloalkaliphilic genus Thioalkalivibrio.</title>
        <authorList>
            <person name="Ahn A.-C."/>
            <person name="Meier-Kolthoff J."/>
            <person name="Overmars L."/>
            <person name="Richter M."/>
            <person name="Woyke T."/>
            <person name="Sorokin D.Y."/>
            <person name="Muyzer G."/>
        </authorList>
    </citation>
    <scope>NUCLEOTIDE SEQUENCE [LARGE SCALE GENOMIC DNA]</scope>
    <source>
        <strain evidence="6 7">HL17</strain>
    </source>
</reference>
<name>A0A1V2ZZU6_9GAMM</name>
<evidence type="ECO:0000256" key="3">
    <source>
        <dbReference type="ARBA" id="ARBA00022989"/>
    </source>
</evidence>
<dbReference type="OrthoDB" id="5405464at2"/>
<evidence type="ECO:0000313" key="6">
    <source>
        <dbReference type="EMBL" id="OOC10638.1"/>
    </source>
</evidence>
<proteinExistence type="predicted"/>
<dbReference type="RefSeq" id="WP_018945588.1">
    <property type="nucleotide sequence ID" value="NZ_MUZR01000013.1"/>
</dbReference>
<evidence type="ECO:0000256" key="4">
    <source>
        <dbReference type="ARBA" id="ARBA00023136"/>
    </source>
</evidence>
<feature type="transmembrane region" description="Helical" evidence="5">
    <location>
        <begin position="62"/>
        <end position="94"/>
    </location>
</feature>
<keyword evidence="4 5" id="KW-0472">Membrane</keyword>
<dbReference type="Pfam" id="PF09685">
    <property type="entry name" value="MamF_MmsF"/>
    <property type="match status" value="1"/>
</dbReference>
<accession>A0A1V2ZZU6</accession>
<evidence type="ECO:0000256" key="1">
    <source>
        <dbReference type="ARBA" id="ARBA00004141"/>
    </source>
</evidence>
<keyword evidence="7" id="KW-1185">Reference proteome</keyword>
<comment type="caution">
    <text evidence="6">The sequence shown here is derived from an EMBL/GenBank/DDBJ whole genome shotgun (WGS) entry which is preliminary data.</text>
</comment>